<evidence type="ECO:0000313" key="6">
    <source>
        <dbReference type="Proteomes" id="UP000198824"/>
    </source>
</evidence>
<dbReference type="InterPro" id="IPR018062">
    <property type="entry name" value="HTH_AraC-typ_CS"/>
</dbReference>
<evidence type="ECO:0000313" key="5">
    <source>
        <dbReference type="EMBL" id="SFS11543.1"/>
    </source>
</evidence>
<keyword evidence="1" id="KW-0805">Transcription regulation</keyword>
<reference evidence="5 6" key="1">
    <citation type="submission" date="2016-10" db="EMBL/GenBank/DDBJ databases">
        <authorList>
            <person name="de Groot N.N."/>
        </authorList>
    </citation>
    <scope>NUCLEOTIDE SEQUENCE [LARGE SCALE GENOMIC DNA]</scope>
    <source>
        <strain evidence="5 6">S5-249</strain>
    </source>
</reference>
<evidence type="ECO:0000256" key="1">
    <source>
        <dbReference type="ARBA" id="ARBA00023015"/>
    </source>
</evidence>
<keyword evidence="3" id="KW-0804">Transcription</keyword>
<dbReference type="SMART" id="SM00342">
    <property type="entry name" value="HTH_ARAC"/>
    <property type="match status" value="1"/>
</dbReference>
<evidence type="ECO:0000259" key="4">
    <source>
        <dbReference type="PROSITE" id="PS01124"/>
    </source>
</evidence>
<dbReference type="PANTHER" id="PTHR46796">
    <property type="entry name" value="HTH-TYPE TRANSCRIPTIONAL ACTIVATOR RHAS-RELATED"/>
    <property type="match status" value="1"/>
</dbReference>
<dbReference type="InterPro" id="IPR009057">
    <property type="entry name" value="Homeodomain-like_sf"/>
</dbReference>
<dbReference type="InterPro" id="IPR050204">
    <property type="entry name" value="AraC_XylS_family_regulators"/>
</dbReference>
<proteinExistence type="predicted"/>
<keyword evidence="6" id="KW-1185">Reference proteome</keyword>
<dbReference type="GO" id="GO:0043565">
    <property type="term" value="F:sequence-specific DNA binding"/>
    <property type="evidence" value="ECO:0007669"/>
    <property type="project" value="InterPro"/>
</dbReference>
<feature type="domain" description="HTH araC/xylS-type" evidence="4">
    <location>
        <begin position="222"/>
        <end position="322"/>
    </location>
</feature>
<gene>
    <name evidence="5" type="ORF">SAMN05192580_3600</name>
</gene>
<dbReference type="Proteomes" id="UP000198824">
    <property type="component" value="Unassembled WGS sequence"/>
</dbReference>
<dbReference type="EMBL" id="FOZG01000003">
    <property type="protein sequence ID" value="SFS11543.1"/>
    <property type="molecule type" value="Genomic_DNA"/>
</dbReference>
<dbReference type="InterPro" id="IPR018060">
    <property type="entry name" value="HTH_AraC"/>
</dbReference>
<dbReference type="OrthoDB" id="7191628at2"/>
<name>A0A1I6M7E1_9SPHN</name>
<keyword evidence="2" id="KW-0238">DNA-binding</keyword>
<dbReference type="SUPFAM" id="SSF46689">
    <property type="entry name" value="Homeodomain-like"/>
    <property type="match status" value="1"/>
</dbReference>
<evidence type="ECO:0000256" key="2">
    <source>
        <dbReference type="ARBA" id="ARBA00023125"/>
    </source>
</evidence>
<dbReference type="GO" id="GO:0003700">
    <property type="term" value="F:DNA-binding transcription factor activity"/>
    <property type="evidence" value="ECO:0007669"/>
    <property type="project" value="InterPro"/>
</dbReference>
<organism evidence="5 6">
    <name type="scientific">Sphingomonas jatrophae</name>
    <dbReference type="NCBI Taxonomy" id="1166337"/>
    <lineage>
        <taxon>Bacteria</taxon>
        <taxon>Pseudomonadati</taxon>
        <taxon>Pseudomonadota</taxon>
        <taxon>Alphaproteobacteria</taxon>
        <taxon>Sphingomonadales</taxon>
        <taxon>Sphingomonadaceae</taxon>
        <taxon>Sphingomonas</taxon>
    </lineage>
</organism>
<dbReference type="RefSeq" id="WP_093316720.1">
    <property type="nucleotide sequence ID" value="NZ_FOZG01000003.1"/>
</dbReference>
<dbReference type="Gene3D" id="1.10.10.60">
    <property type="entry name" value="Homeodomain-like"/>
    <property type="match status" value="1"/>
</dbReference>
<dbReference type="Pfam" id="PF14525">
    <property type="entry name" value="AraC_binding_2"/>
    <property type="match status" value="1"/>
</dbReference>
<dbReference type="PANTHER" id="PTHR46796:SF6">
    <property type="entry name" value="ARAC SUBFAMILY"/>
    <property type="match status" value="1"/>
</dbReference>
<evidence type="ECO:0000256" key="3">
    <source>
        <dbReference type="ARBA" id="ARBA00023163"/>
    </source>
</evidence>
<dbReference type="InterPro" id="IPR035418">
    <property type="entry name" value="AraC-bd_2"/>
</dbReference>
<dbReference type="PROSITE" id="PS01124">
    <property type="entry name" value="HTH_ARAC_FAMILY_2"/>
    <property type="match status" value="1"/>
</dbReference>
<protein>
    <submittedName>
        <fullName evidence="5">Transcriptional regulator, AraC family</fullName>
    </submittedName>
</protein>
<dbReference type="PROSITE" id="PS00041">
    <property type="entry name" value="HTH_ARAC_FAMILY_1"/>
    <property type="match status" value="1"/>
</dbReference>
<accession>A0A1I6M7E1</accession>
<dbReference type="Pfam" id="PF12833">
    <property type="entry name" value="HTH_18"/>
    <property type="match status" value="1"/>
</dbReference>
<dbReference type="AlphaFoldDB" id="A0A1I6M7E1"/>
<sequence length="354" mass="37690">MVGSDELPTAVPNFQIESGRIGGKQALTSFAASVADVFEAKRAKGADDDDYGLAISVWHLGTVMIGSFRSSALEFERSRALTAESGLDHLLIQLYVEGGFTGTADDRDVTVRAGDIVLFDLSRTLSTAASDFWNISLLIPRQSFEGVMDTVAHFHGEVLPREAQMTGLLGDYLLSLVRRLPELNPADAILSANATVALALTVLAGHTPAGSRASNGIASPFRKAALYIDANLNDPRINAGQIASATGMSRASLYRLFEPVGGVASHIRRRRLTSAALALASPANRHRRVKDIGLERGFSSEATFSRAFSRAFGISPMAARSRAAALLATGVPTPEAEVDQDVFAGWMRTLQASS</sequence>